<feature type="compositionally biased region" description="Basic and acidic residues" evidence="1">
    <location>
        <begin position="78"/>
        <end position="97"/>
    </location>
</feature>
<evidence type="ECO:0000256" key="1">
    <source>
        <dbReference type="SAM" id="MobiDB-lite"/>
    </source>
</evidence>
<proteinExistence type="predicted"/>
<dbReference type="Proteomes" id="UP001156703">
    <property type="component" value="Unassembled WGS sequence"/>
</dbReference>
<accession>A0ABQ5Z3F4</accession>
<evidence type="ECO:0000313" key="3">
    <source>
        <dbReference type="Proteomes" id="UP001156703"/>
    </source>
</evidence>
<name>A0ABQ5Z3F4_9SPHN</name>
<protein>
    <submittedName>
        <fullName evidence="2">Uncharacterized protein</fullName>
    </submittedName>
</protein>
<sequence length="112" mass="11422">MCRLGSAADRLAGEAVVVAVHPRTIAGLPAAQGRAAEAADLVAARIGDALLALGERTGLLGAGRLVPRPAVLRGMGDAGERRQEDERGNDEVAHGGEPRPALVTNVFPCALP</sequence>
<reference evidence="3" key="1">
    <citation type="journal article" date="2019" name="Int. J. Syst. Evol. Microbiol.">
        <title>The Global Catalogue of Microorganisms (GCM) 10K type strain sequencing project: providing services to taxonomists for standard genome sequencing and annotation.</title>
        <authorList>
            <consortium name="The Broad Institute Genomics Platform"/>
            <consortium name="The Broad Institute Genome Sequencing Center for Infectious Disease"/>
            <person name="Wu L."/>
            <person name="Ma J."/>
        </authorList>
    </citation>
    <scope>NUCLEOTIDE SEQUENCE [LARGE SCALE GENOMIC DNA]</scope>
    <source>
        <strain evidence="3">NBRC 102146</strain>
    </source>
</reference>
<organism evidence="2 3">
    <name type="scientific">Sphingomonas astaxanthinifaciens DSM 22298</name>
    <dbReference type="NCBI Taxonomy" id="1123267"/>
    <lineage>
        <taxon>Bacteria</taxon>
        <taxon>Pseudomonadati</taxon>
        <taxon>Pseudomonadota</taxon>
        <taxon>Alphaproteobacteria</taxon>
        <taxon>Sphingomonadales</taxon>
        <taxon>Sphingomonadaceae</taxon>
        <taxon>Sphingomonas</taxon>
    </lineage>
</organism>
<evidence type="ECO:0000313" key="2">
    <source>
        <dbReference type="EMBL" id="GLR46530.1"/>
    </source>
</evidence>
<keyword evidence="3" id="KW-1185">Reference proteome</keyword>
<feature type="region of interest" description="Disordered" evidence="1">
    <location>
        <begin position="73"/>
        <end position="100"/>
    </location>
</feature>
<dbReference type="EMBL" id="BSOO01000002">
    <property type="protein sequence ID" value="GLR46530.1"/>
    <property type="molecule type" value="Genomic_DNA"/>
</dbReference>
<comment type="caution">
    <text evidence="2">The sequence shown here is derived from an EMBL/GenBank/DDBJ whole genome shotgun (WGS) entry which is preliminary data.</text>
</comment>
<gene>
    <name evidence="2" type="ORF">GCM10007925_02410</name>
</gene>